<keyword evidence="3" id="KW-1185">Reference proteome</keyword>
<feature type="transmembrane region" description="Helical" evidence="1">
    <location>
        <begin position="102"/>
        <end position="123"/>
    </location>
</feature>
<evidence type="ECO:0000256" key="1">
    <source>
        <dbReference type="SAM" id="Phobius"/>
    </source>
</evidence>
<keyword evidence="1" id="KW-1133">Transmembrane helix</keyword>
<accession>A0ABP0HP89</accession>
<keyword evidence="1" id="KW-0472">Membrane</keyword>
<dbReference type="Proteomes" id="UP001642484">
    <property type="component" value="Unassembled WGS sequence"/>
</dbReference>
<sequence length="259" mass="29394">MPAKQDAFAKILEGEKGFKFTLRARDPLDKNVKRFQYLKDRGWIDEQALSLEAKVVAYNYQLDIPRLLKVQFNFYFSRGGGIYTTQKIEVATLKTWPRHNRALLLFVDCVFFLMCLASSAFMAREFQKDLKAGKCFGHFNIINTITWLSCLFGTSAFPSPLYSARAGSPGSPPGAFLQSCFTDPESGVQEGMPLRVLTMSFRWREHEGTKGLTIPVYTHTFLLDLESMEEEGVVRASSFLTSNGRCAVYDRFFIVCSFS</sequence>
<organism evidence="2 3">
    <name type="scientific">Durusdinium trenchii</name>
    <dbReference type="NCBI Taxonomy" id="1381693"/>
    <lineage>
        <taxon>Eukaryota</taxon>
        <taxon>Sar</taxon>
        <taxon>Alveolata</taxon>
        <taxon>Dinophyceae</taxon>
        <taxon>Suessiales</taxon>
        <taxon>Symbiodiniaceae</taxon>
        <taxon>Durusdinium</taxon>
    </lineage>
</organism>
<reference evidence="2 3" key="1">
    <citation type="submission" date="2024-02" db="EMBL/GenBank/DDBJ databases">
        <authorList>
            <person name="Chen Y."/>
            <person name="Shah S."/>
            <person name="Dougan E. K."/>
            <person name="Thang M."/>
            <person name="Chan C."/>
        </authorList>
    </citation>
    <scope>NUCLEOTIDE SEQUENCE [LARGE SCALE GENOMIC DNA]</scope>
</reference>
<proteinExistence type="predicted"/>
<evidence type="ECO:0000313" key="3">
    <source>
        <dbReference type="Proteomes" id="UP001642484"/>
    </source>
</evidence>
<gene>
    <name evidence="2" type="ORF">CCMP2556_LOCUS2161</name>
</gene>
<dbReference type="EMBL" id="CAXAMN010000780">
    <property type="protein sequence ID" value="CAK8990710.1"/>
    <property type="molecule type" value="Genomic_DNA"/>
</dbReference>
<evidence type="ECO:0000313" key="2">
    <source>
        <dbReference type="EMBL" id="CAK8990710.1"/>
    </source>
</evidence>
<keyword evidence="1" id="KW-0812">Transmembrane</keyword>
<comment type="caution">
    <text evidence="2">The sequence shown here is derived from an EMBL/GenBank/DDBJ whole genome shotgun (WGS) entry which is preliminary data.</text>
</comment>
<name>A0ABP0HP89_9DINO</name>
<protein>
    <submittedName>
        <fullName evidence="2">Uncharacterized protein</fullName>
    </submittedName>
</protein>